<dbReference type="InterPro" id="IPR019264">
    <property type="entry name" value="DUF2179"/>
</dbReference>
<dbReference type="PANTHER" id="PTHR33545:SF9">
    <property type="entry name" value="UPF0750 MEMBRANE PROTEIN YITE"/>
    <property type="match status" value="1"/>
</dbReference>
<evidence type="ECO:0000256" key="4">
    <source>
        <dbReference type="ARBA" id="ARBA00022989"/>
    </source>
</evidence>
<dbReference type="Pfam" id="PF02588">
    <property type="entry name" value="YitT_membrane"/>
    <property type="match status" value="1"/>
</dbReference>
<dbReference type="Gene3D" id="3.30.70.120">
    <property type="match status" value="1"/>
</dbReference>
<dbReference type="STRING" id="154621.RV11_GL002867"/>
<comment type="subcellular location">
    <subcellularLocation>
        <location evidence="1">Cell membrane</location>
        <topology evidence="1">Multi-pass membrane protein</topology>
    </subcellularLocation>
</comment>
<reference evidence="8 9" key="1">
    <citation type="submission" date="2013-02" db="EMBL/GenBank/DDBJ databases">
        <title>The Genome Sequence of Enterococcus phoeniculicola BAA-412.</title>
        <authorList>
            <consortium name="The Broad Institute Genome Sequencing Platform"/>
            <consortium name="The Broad Institute Genome Sequencing Center for Infectious Disease"/>
            <person name="Earl A.M."/>
            <person name="Gilmore M.S."/>
            <person name="Lebreton F."/>
            <person name="Walker B."/>
            <person name="Young S.K."/>
            <person name="Zeng Q."/>
            <person name="Gargeya S."/>
            <person name="Fitzgerald M."/>
            <person name="Haas B."/>
            <person name="Abouelleil A."/>
            <person name="Alvarado L."/>
            <person name="Arachchi H.M."/>
            <person name="Berlin A.M."/>
            <person name="Chapman S.B."/>
            <person name="Dewar J."/>
            <person name="Goldberg J."/>
            <person name="Griggs A."/>
            <person name="Gujja S."/>
            <person name="Hansen M."/>
            <person name="Howarth C."/>
            <person name="Imamovic A."/>
            <person name="Larimer J."/>
            <person name="McCowan C."/>
            <person name="Murphy C."/>
            <person name="Neiman D."/>
            <person name="Pearson M."/>
            <person name="Priest M."/>
            <person name="Roberts A."/>
            <person name="Saif S."/>
            <person name="Shea T."/>
            <person name="Sisk P."/>
            <person name="Sykes S."/>
            <person name="Wortman J."/>
            <person name="Nusbaum C."/>
            <person name="Birren B."/>
        </authorList>
    </citation>
    <scope>NUCLEOTIDE SEQUENCE [LARGE SCALE GENOMIC DNA]</scope>
    <source>
        <strain evidence="8 9">ATCC BAA-412</strain>
    </source>
</reference>
<dbReference type="EMBL" id="AJAT01000018">
    <property type="protein sequence ID" value="EOL41611.1"/>
    <property type="molecule type" value="Genomic_DNA"/>
</dbReference>
<keyword evidence="9" id="KW-1185">Reference proteome</keyword>
<feature type="transmembrane region" description="Helical" evidence="6">
    <location>
        <begin position="173"/>
        <end position="191"/>
    </location>
</feature>
<dbReference type="Proteomes" id="UP000013785">
    <property type="component" value="Unassembled WGS sequence"/>
</dbReference>
<dbReference type="CDD" id="cd16380">
    <property type="entry name" value="YitT_C"/>
    <property type="match status" value="1"/>
</dbReference>
<dbReference type="eggNOG" id="COG1284">
    <property type="taxonomic scope" value="Bacteria"/>
</dbReference>
<feature type="transmembrane region" description="Helical" evidence="6">
    <location>
        <begin position="145"/>
        <end position="167"/>
    </location>
</feature>
<evidence type="ECO:0000256" key="5">
    <source>
        <dbReference type="ARBA" id="ARBA00023136"/>
    </source>
</evidence>
<sequence length="288" mass="31212">MKKFDIRVFFKDYIYVTIGSLILAITMNTVLLPNHLVAGGASGISVVLNHAFGWDAALTLYAINIPLLLLCFLLLGKTTGIKTIYGSLIFPFFVGLSAGLPTVTHNVTLAAVFGGVFAGIGIGLEFRGSASTGGTAIIAQVVNKYFHVPLGASVWVVDGLVILSAFIAFDIDVVLFSLICLFVIGRVIDLVQAGPVRSRNVFIISKEYLVMKDLLTKSLDKGVTMMPIESGYHGKEGMMLMTVVHEKDFSQVKEALQEIDEEAFIISMPANEVLGRGFDLKRVMESID</sequence>
<dbReference type="HOGENOM" id="CLU_063199_1_1_9"/>
<evidence type="ECO:0000256" key="3">
    <source>
        <dbReference type="ARBA" id="ARBA00022692"/>
    </source>
</evidence>
<dbReference type="PATRIC" id="fig|1158610.3.peg.3162"/>
<dbReference type="InterPro" id="IPR051461">
    <property type="entry name" value="UPF0750_membrane"/>
</dbReference>
<evidence type="ECO:0000256" key="1">
    <source>
        <dbReference type="ARBA" id="ARBA00004651"/>
    </source>
</evidence>
<dbReference type="AlphaFoldDB" id="R3W2E8"/>
<dbReference type="PANTHER" id="PTHR33545">
    <property type="entry name" value="UPF0750 MEMBRANE PROTEIN YITT-RELATED"/>
    <property type="match status" value="1"/>
</dbReference>
<accession>R3W2E8</accession>
<organism evidence="8 9">
    <name type="scientific">Enterococcus phoeniculicola ATCC BAA-412</name>
    <dbReference type="NCBI Taxonomy" id="1158610"/>
    <lineage>
        <taxon>Bacteria</taxon>
        <taxon>Bacillati</taxon>
        <taxon>Bacillota</taxon>
        <taxon>Bacilli</taxon>
        <taxon>Lactobacillales</taxon>
        <taxon>Enterococcaceae</taxon>
        <taxon>Enterococcus</taxon>
    </lineage>
</organism>
<evidence type="ECO:0000313" key="9">
    <source>
        <dbReference type="Proteomes" id="UP000013785"/>
    </source>
</evidence>
<gene>
    <name evidence="8" type="ORF">UC3_03174</name>
</gene>
<feature type="transmembrane region" description="Helical" evidence="6">
    <location>
        <begin position="107"/>
        <end position="124"/>
    </location>
</feature>
<dbReference type="RefSeq" id="WP_010769807.1">
    <property type="nucleotide sequence ID" value="NZ_ASWE01000001.1"/>
</dbReference>
<feature type="domain" description="DUF2179" evidence="7">
    <location>
        <begin position="222"/>
        <end position="275"/>
    </location>
</feature>
<dbReference type="InterPro" id="IPR015867">
    <property type="entry name" value="N-reg_PII/ATP_PRibTrfase_C"/>
</dbReference>
<keyword evidence="3 6" id="KW-0812">Transmembrane</keyword>
<feature type="transmembrane region" description="Helical" evidence="6">
    <location>
        <begin position="83"/>
        <end position="101"/>
    </location>
</feature>
<dbReference type="GO" id="GO:0005886">
    <property type="term" value="C:plasma membrane"/>
    <property type="evidence" value="ECO:0007669"/>
    <property type="project" value="UniProtKB-SubCell"/>
</dbReference>
<feature type="transmembrane region" description="Helical" evidence="6">
    <location>
        <begin position="12"/>
        <end position="32"/>
    </location>
</feature>
<proteinExistence type="predicted"/>
<dbReference type="Pfam" id="PF10035">
    <property type="entry name" value="DUF2179"/>
    <property type="match status" value="1"/>
</dbReference>
<evidence type="ECO:0000259" key="7">
    <source>
        <dbReference type="Pfam" id="PF10035"/>
    </source>
</evidence>
<keyword evidence="5 6" id="KW-0472">Membrane</keyword>
<evidence type="ECO:0000256" key="6">
    <source>
        <dbReference type="SAM" id="Phobius"/>
    </source>
</evidence>
<name>R3W2E8_9ENTE</name>
<protein>
    <submittedName>
        <fullName evidence="8">YitT family protein</fullName>
    </submittedName>
</protein>
<evidence type="ECO:0000313" key="8">
    <source>
        <dbReference type="EMBL" id="EOL41611.1"/>
    </source>
</evidence>
<evidence type="ECO:0000256" key="2">
    <source>
        <dbReference type="ARBA" id="ARBA00022475"/>
    </source>
</evidence>
<dbReference type="PIRSF" id="PIRSF006483">
    <property type="entry name" value="Membrane_protein_YitT"/>
    <property type="match status" value="1"/>
</dbReference>
<keyword evidence="2" id="KW-1003">Cell membrane</keyword>
<comment type="caution">
    <text evidence="8">The sequence shown here is derived from an EMBL/GenBank/DDBJ whole genome shotgun (WGS) entry which is preliminary data.</text>
</comment>
<feature type="transmembrane region" description="Helical" evidence="6">
    <location>
        <begin position="52"/>
        <end position="76"/>
    </location>
</feature>
<keyword evidence="4 6" id="KW-1133">Transmembrane helix</keyword>
<dbReference type="InterPro" id="IPR003740">
    <property type="entry name" value="YitT"/>
</dbReference>